<keyword evidence="3" id="KW-1185">Reference proteome</keyword>
<dbReference type="EMBL" id="VUNR01000011">
    <property type="protein sequence ID" value="MSU08705.1"/>
    <property type="molecule type" value="Genomic_DNA"/>
</dbReference>
<feature type="chain" id="PRO_5026035583" evidence="1">
    <location>
        <begin position="23"/>
        <end position="272"/>
    </location>
</feature>
<gene>
    <name evidence="2" type="ORF">FYJ84_06885</name>
</gene>
<organism evidence="2 3">
    <name type="scientific">Anaerovibrio slackiae</name>
    <dbReference type="NCBI Taxonomy" id="2652309"/>
    <lineage>
        <taxon>Bacteria</taxon>
        <taxon>Bacillati</taxon>
        <taxon>Bacillota</taxon>
        <taxon>Negativicutes</taxon>
        <taxon>Selenomonadales</taxon>
        <taxon>Selenomonadaceae</taxon>
        <taxon>Anaerovibrio</taxon>
    </lineage>
</organism>
<comment type="caution">
    <text evidence="2">The sequence shown here is derived from an EMBL/GenBank/DDBJ whole genome shotgun (WGS) entry which is preliminary data.</text>
</comment>
<dbReference type="RefSeq" id="WP_154406871.1">
    <property type="nucleotide sequence ID" value="NZ_VUNR01000011.1"/>
</dbReference>
<dbReference type="Proteomes" id="UP000433181">
    <property type="component" value="Unassembled WGS sequence"/>
</dbReference>
<reference evidence="2 3" key="1">
    <citation type="submission" date="2019-08" db="EMBL/GenBank/DDBJ databases">
        <title>In-depth cultivation of the pig gut microbiome towards novel bacterial diversity and tailored functional studies.</title>
        <authorList>
            <person name="Wylensek D."/>
            <person name="Hitch T.C.A."/>
            <person name="Clavel T."/>
        </authorList>
    </citation>
    <scope>NUCLEOTIDE SEQUENCE [LARGE SCALE GENOMIC DNA]</scope>
    <source>
        <strain evidence="2 3">WCA-693-APC-5D-A</strain>
    </source>
</reference>
<feature type="signal peptide" evidence="1">
    <location>
        <begin position="1"/>
        <end position="22"/>
    </location>
</feature>
<name>A0A6I2UFY1_9FIRM</name>
<keyword evidence="1" id="KW-0732">Signal</keyword>
<evidence type="ECO:0000256" key="1">
    <source>
        <dbReference type="SAM" id="SignalP"/>
    </source>
</evidence>
<evidence type="ECO:0000313" key="2">
    <source>
        <dbReference type="EMBL" id="MSU08705.1"/>
    </source>
</evidence>
<dbReference type="GeneID" id="96778639"/>
<proteinExistence type="predicted"/>
<accession>A0A6I2UFY1</accession>
<dbReference type="AlphaFoldDB" id="A0A6I2UFY1"/>
<protein>
    <submittedName>
        <fullName evidence="2">Uncharacterized protein</fullName>
    </submittedName>
</protein>
<sequence>MKRVALLTILLTIFMGLQLASAGNLDKYREMLNNRSCIIKYEFIYQDERQNYTDDMDLQVMKLNEKYSANMKKNFPGVIVLKGDASYIEMGEYGRHYCEITKNGYVYPYQRFESEEGSKYFGNVLGGGFFGGGQNRVEGHPINALSMLRYGQYYGNDEITEMMRVIRPETEALRPGKIYWLAGSATLTNGINCEDYQWAGANGDVDLIRYYFDNGNLVKIASVHYVKLADGRVKGKHYVVKINEFSNVPDESYLNLPDKLKDVTKYGEGKAK</sequence>
<evidence type="ECO:0000313" key="3">
    <source>
        <dbReference type="Proteomes" id="UP000433181"/>
    </source>
</evidence>